<evidence type="ECO:0000313" key="2">
    <source>
        <dbReference type="Proteomes" id="UP000652761"/>
    </source>
</evidence>
<gene>
    <name evidence="1" type="ORF">Taro_013099</name>
</gene>
<comment type="caution">
    <text evidence="1">The sequence shown here is derived from an EMBL/GenBank/DDBJ whole genome shotgun (WGS) entry which is preliminary data.</text>
</comment>
<dbReference type="EMBL" id="NMUH01000519">
    <property type="protein sequence ID" value="MQL80651.1"/>
    <property type="molecule type" value="Genomic_DNA"/>
</dbReference>
<sequence>MLPRRRPPPPFSASSLPLLFSPRLFCRPPEMEAETGPELRRESPTLSFPALLQPYADADAAAEIVLRHHNLFHAMEYSHLQLSGTLAPSPHLVLQTLLRPRHASKVARVSDLYKEQITFTERYK</sequence>
<accession>A0A843UB43</accession>
<evidence type="ECO:0000313" key="1">
    <source>
        <dbReference type="EMBL" id="MQL80651.1"/>
    </source>
</evidence>
<protein>
    <submittedName>
        <fullName evidence="1">Uncharacterized protein</fullName>
    </submittedName>
</protein>
<keyword evidence="2" id="KW-1185">Reference proteome</keyword>
<name>A0A843UB43_COLES</name>
<dbReference type="Proteomes" id="UP000652761">
    <property type="component" value="Unassembled WGS sequence"/>
</dbReference>
<organism evidence="1 2">
    <name type="scientific">Colocasia esculenta</name>
    <name type="common">Wild taro</name>
    <name type="synonym">Arum esculentum</name>
    <dbReference type="NCBI Taxonomy" id="4460"/>
    <lineage>
        <taxon>Eukaryota</taxon>
        <taxon>Viridiplantae</taxon>
        <taxon>Streptophyta</taxon>
        <taxon>Embryophyta</taxon>
        <taxon>Tracheophyta</taxon>
        <taxon>Spermatophyta</taxon>
        <taxon>Magnoliopsida</taxon>
        <taxon>Liliopsida</taxon>
        <taxon>Araceae</taxon>
        <taxon>Aroideae</taxon>
        <taxon>Colocasieae</taxon>
        <taxon>Colocasia</taxon>
    </lineage>
</organism>
<proteinExistence type="predicted"/>
<dbReference type="AlphaFoldDB" id="A0A843UB43"/>
<reference evidence="1" key="1">
    <citation type="submission" date="2017-07" db="EMBL/GenBank/DDBJ databases">
        <title>Taro Niue Genome Assembly and Annotation.</title>
        <authorList>
            <person name="Atibalentja N."/>
            <person name="Keating K."/>
            <person name="Fields C.J."/>
        </authorList>
    </citation>
    <scope>NUCLEOTIDE SEQUENCE</scope>
    <source>
        <strain evidence="1">Niue_2</strain>
        <tissue evidence="1">Leaf</tissue>
    </source>
</reference>